<dbReference type="RefSeq" id="XP_003292323.1">
    <property type="nucleotide sequence ID" value="XM_003292275.1"/>
</dbReference>
<evidence type="ECO:0000256" key="1">
    <source>
        <dbReference type="SAM" id="Phobius"/>
    </source>
</evidence>
<keyword evidence="1" id="KW-0472">Membrane</keyword>
<protein>
    <submittedName>
        <fullName evidence="2">Expressed protein</fullName>
    </submittedName>
</protein>
<dbReference type="VEuPathDB" id="AmoebaDB:DICPUDRAFT_82939"/>
<gene>
    <name evidence="2" type="ORF">DICPUDRAFT_82939</name>
</gene>
<organism evidence="2 3">
    <name type="scientific">Dictyostelium purpureum</name>
    <name type="common">Slime mold</name>
    <dbReference type="NCBI Taxonomy" id="5786"/>
    <lineage>
        <taxon>Eukaryota</taxon>
        <taxon>Amoebozoa</taxon>
        <taxon>Evosea</taxon>
        <taxon>Eumycetozoa</taxon>
        <taxon>Dictyostelia</taxon>
        <taxon>Dictyosteliales</taxon>
        <taxon>Dictyosteliaceae</taxon>
        <taxon>Dictyostelium</taxon>
    </lineage>
</organism>
<keyword evidence="1" id="KW-1133">Transmembrane helix</keyword>
<dbReference type="InParanoid" id="F0ZY28"/>
<dbReference type="Proteomes" id="UP000001064">
    <property type="component" value="Unassembled WGS sequence"/>
</dbReference>
<evidence type="ECO:0000313" key="2">
    <source>
        <dbReference type="EMBL" id="EGC31157.1"/>
    </source>
</evidence>
<proteinExistence type="predicted"/>
<dbReference type="AlphaFoldDB" id="F0ZY28"/>
<accession>F0ZY28</accession>
<dbReference type="GeneID" id="10507971"/>
<keyword evidence="3" id="KW-1185">Reference proteome</keyword>
<sequence length="121" mass="14285">MVFLLNKLNNVFLIAVFFYIFIFISSSFVYSKNCERIFVQCLTKYSEFNNIAMDDCKTKYLTCLDEENQENRKNDISECQGRCFSINQDCKDGKGYRFRMSQSDCEGFNYFKCNSSCQTIE</sequence>
<feature type="transmembrane region" description="Helical" evidence="1">
    <location>
        <begin position="12"/>
        <end position="30"/>
    </location>
</feature>
<name>F0ZY28_DICPU</name>
<reference evidence="3" key="1">
    <citation type="journal article" date="2011" name="Genome Biol.">
        <title>Comparative genomics of the social amoebae Dictyostelium discoideum and Dictyostelium purpureum.</title>
        <authorList>
            <consortium name="US DOE Joint Genome Institute (JGI-PGF)"/>
            <person name="Sucgang R."/>
            <person name="Kuo A."/>
            <person name="Tian X."/>
            <person name="Salerno W."/>
            <person name="Parikh A."/>
            <person name="Feasley C.L."/>
            <person name="Dalin E."/>
            <person name="Tu H."/>
            <person name="Huang E."/>
            <person name="Barry K."/>
            <person name="Lindquist E."/>
            <person name="Shapiro H."/>
            <person name="Bruce D."/>
            <person name="Schmutz J."/>
            <person name="Salamov A."/>
            <person name="Fey P."/>
            <person name="Gaudet P."/>
            <person name="Anjard C."/>
            <person name="Babu M.M."/>
            <person name="Basu S."/>
            <person name="Bushmanova Y."/>
            <person name="van der Wel H."/>
            <person name="Katoh-Kurasawa M."/>
            <person name="Dinh C."/>
            <person name="Coutinho P.M."/>
            <person name="Saito T."/>
            <person name="Elias M."/>
            <person name="Schaap P."/>
            <person name="Kay R.R."/>
            <person name="Henrissat B."/>
            <person name="Eichinger L."/>
            <person name="Rivero F."/>
            <person name="Putnam N.H."/>
            <person name="West C.M."/>
            <person name="Loomis W.F."/>
            <person name="Chisholm R.L."/>
            <person name="Shaulsky G."/>
            <person name="Strassmann J.E."/>
            <person name="Queller D.C."/>
            <person name="Kuspa A."/>
            <person name="Grigoriev I.V."/>
        </authorList>
    </citation>
    <scope>NUCLEOTIDE SEQUENCE [LARGE SCALE GENOMIC DNA]</scope>
    <source>
        <strain evidence="3">QSDP1</strain>
    </source>
</reference>
<keyword evidence="1" id="KW-0812">Transmembrane</keyword>
<dbReference type="KEGG" id="dpp:DICPUDRAFT_82939"/>
<dbReference type="EMBL" id="GL871273">
    <property type="protein sequence ID" value="EGC31157.1"/>
    <property type="molecule type" value="Genomic_DNA"/>
</dbReference>
<evidence type="ECO:0000313" key="3">
    <source>
        <dbReference type="Proteomes" id="UP000001064"/>
    </source>
</evidence>